<dbReference type="PATRIC" id="fig|679936.5.peg.1966"/>
<comment type="similarity">
    <text evidence="2">Belongs to the RbfA family.</text>
</comment>
<dbReference type="InterPro" id="IPR023799">
    <property type="entry name" value="RbfA_dom_sf"/>
</dbReference>
<keyword evidence="1 2" id="KW-0690">Ribosome biogenesis</keyword>
<evidence type="ECO:0000313" key="3">
    <source>
        <dbReference type="EMBL" id="AEW05393.1"/>
    </source>
</evidence>
<comment type="function">
    <text evidence="2">One of several proteins that assist in the late maturation steps of the functional core of the 30S ribosomal subunit. Associates with free 30S ribosomal subunits (but not with 30S subunits that are part of 70S ribosomes or polysomes). Required for efficient processing of 16S rRNA. May interact with the 5'-terminal helix region of 16S rRNA.</text>
</comment>
<evidence type="ECO:0000256" key="2">
    <source>
        <dbReference type="HAMAP-Rule" id="MF_00003"/>
    </source>
</evidence>
<name>G8U0U0_SULAD</name>
<comment type="subcellular location">
    <subcellularLocation>
        <location evidence="2">Cytoplasm</location>
    </subcellularLocation>
</comment>
<dbReference type="Gene3D" id="3.30.300.20">
    <property type="match status" value="1"/>
</dbReference>
<dbReference type="EMBL" id="CP003179">
    <property type="protein sequence ID" value="AEW05393.1"/>
    <property type="molecule type" value="Genomic_DNA"/>
</dbReference>
<dbReference type="InterPro" id="IPR015946">
    <property type="entry name" value="KH_dom-like_a/b"/>
</dbReference>
<dbReference type="PANTHER" id="PTHR33515">
    <property type="entry name" value="RIBOSOME-BINDING FACTOR A, CHLOROPLASTIC-RELATED"/>
    <property type="match status" value="1"/>
</dbReference>
<dbReference type="HAMAP" id="MF_00003">
    <property type="entry name" value="RbfA"/>
    <property type="match status" value="1"/>
</dbReference>
<dbReference type="Pfam" id="PF02033">
    <property type="entry name" value="RBFA"/>
    <property type="match status" value="1"/>
</dbReference>
<dbReference type="GO" id="GO:0005829">
    <property type="term" value="C:cytosol"/>
    <property type="evidence" value="ECO:0007669"/>
    <property type="project" value="TreeGrafter"/>
</dbReference>
<proteinExistence type="inferred from homology"/>
<dbReference type="InterPro" id="IPR020053">
    <property type="entry name" value="Ribosome-bd_factorA_CS"/>
</dbReference>
<evidence type="ECO:0000256" key="1">
    <source>
        <dbReference type="ARBA" id="ARBA00022517"/>
    </source>
</evidence>
<sequence>MNQTRAKRVAQLMQRELGEMLLTEIKDPRVGFVSITHVEVTRDLQQAKIFVSIMGTPEEVKASLEGLKSAQRFLRGEVSRRLGLRMAPELVFIVDSSITESLHIHELLQSLPPRPEVPDEP</sequence>
<comment type="subunit">
    <text evidence="2">Monomer. Binds 30S ribosomal subunits, but not 50S ribosomal subunits or 70S ribosomes.</text>
</comment>
<reference evidence="3 4" key="2">
    <citation type="journal article" date="2012" name="Stand. Genomic Sci.">
        <title>Complete genome sequence of the moderately thermophilic mineral-sulfide-oxidizing firmicute Sulfobacillus acidophilus type strain (NAL(T)).</title>
        <authorList>
            <person name="Anderson I."/>
            <person name="Chertkov O."/>
            <person name="Chen A."/>
            <person name="Saunders E."/>
            <person name="Lapidus A."/>
            <person name="Nolan M."/>
            <person name="Lucas S."/>
            <person name="Hammon N."/>
            <person name="Deshpande S."/>
            <person name="Cheng J.F."/>
            <person name="Han C."/>
            <person name="Tapia R."/>
            <person name="Goodwin L.A."/>
            <person name="Pitluck S."/>
            <person name="Liolios K."/>
            <person name="Pagani I."/>
            <person name="Ivanova N."/>
            <person name="Mikhailova N."/>
            <person name="Pati A."/>
            <person name="Palaniappan K."/>
            <person name="Land M."/>
            <person name="Pan C."/>
            <person name="Rohde M."/>
            <person name="Pukall R."/>
            <person name="Goker M."/>
            <person name="Detter J.C."/>
            <person name="Woyke T."/>
            <person name="Bristow J."/>
            <person name="Eisen J.A."/>
            <person name="Markowitz V."/>
            <person name="Hugenholtz P."/>
            <person name="Kyrpides N.C."/>
            <person name="Klenk H.P."/>
            <person name="Mavromatis K."/>
        </authorList>
    </citation>
    <scope>NUCLEOTIDE SEQUENCE [LARGE SCALE GENOMIC DNA]</scope>
    <source>
        <strain evidence="4">ATCC 700253 / DSM 10332 / NAL</strain>
    </source>
</reference>
<dbReference type="HOGENOM" id="CLU_089475_5_0_9"/>
<organism evidence="3 4">
    <name type="scientific">Sulfobacillus acidophilus (strain ATCC 700253 / DSM 10332 / NAL)</name>
    <dbReference type="NCBI Taxonomy" id="679936"/>
    <lineage>
        <taxon>Bacteria</taxon>
        <taxon>Bacillati</taxon>
        <taxon>Bacillota</taxon>
        <taxon>Clostridia</taxon>
        <taxon>Eubacteriales</taxon>
        <taxon>Clostridiales Family XVII. Incertae Sedis</taxon>
        <taxon>Sulfobacillus</taxon>
    </lineage>
</organism>
<dbReference type="STRING" id="679936.Sulac_1900"/>
<dbReference type="NCBIfam" id="TIGR00082">
    <property type="entry name" value="rbfA"/>
    <property type="match status" value="1"/>
</dbReference>
<protein>
    <recommendedName>
        <fullName evidence="2">Ribosome-binding factor A</fullName>
    </recommendedName>
</protein>
<reference evidence="4" key="1">
    <citation type="submission" date="2011-12" db="EMBL/GenBank/DDBJ databases">
        <title>The complete genome of chromosome of Sulfobacillus acidophilus DSM 10332.</title>
        <authorList>
            <person name="Lucas S."/>
            <person name="Han J."/>
            <person name="Lapidus A."/>
            <person name="Bruce D."/>
            <person name="Goodwin L."/>
            <person name="Pitluck S."/>
            <person name="Peters L."/>
            <person name="Kyrpides N."/>
            <person name="Mavromatis K."/>
            <person name="Ivanova N."/>
            <person name="Mikhailova N."/>
            <person name="Chertkov O."/>
            <person name="Saunders E."/>
            <person name="Detter J.C."/>
            <person name="Tapia R."/>
            <person name="Han C."/>
            <person name="Land M."/>
            <person name="Hauser L."/>
            <person name="Markowitz V."/>
            <person name="Cheng J.-F."/>
            <person name="Hugenholtz P."/>
            <person name="Woyke T."/>
            <person name="Wu D."/>
            <person name="Pukall R."/>
            <person name="Gehrich-Schroeter G."/>
            <person name="Schneider S."/>
            <person name="Klenk H.-P."/>
            <person name="Eisen J.A."/>
        </authorList>
    </citation>
    <scope>NUCLEOTIDE SEQUENCE [LARGE SCALE GENOMIC DNA]</scope>
    <source>
        <strain evidence="4">ATCC 700253 / DSM 10332 / NAL</strain>
    </source>
</reference>
<dbReference type="InterPro" id="IPR000238">
    <property type="entry name" value="RbfA"/>
</dbReference>
<dbReference type="PANTHER" id="PTHR33515:SF1">
    <property type="entry name" value="RIBOSOME-BINDING FACTOR A, CHLOROPLASTIC-RELATED"/>
    <property type="match status" value="1"/>
</dbReference>
<evidence type="ECO:0000313" key="4">
    <source>
        <dbReference type="Proteomes" id="UP000005439"/>
    </source>
</evidence>
<accession>G8U0U0</accession>
<dbReference type="AlphaFoldDB" id="G8U0U0"/>
<gene>
    <name evidence="2" type="primary">rbfA</name>
    <name evidence="3" type="ordered locus">Sulac_1900</name>
</gene>
<dbReference type="PROSITE" id="PS01319">
    <property type="entry name" value="RBFA"/>
    <property type="match status" value="1"/>
</dbReference>
<keyword evidence="4" id="KW-1185">Reference proteome</keyword>
<dbReference type="SUPFAM" id="SSF89919">
    <property type="entry name" value="Ribosome-binding factor A, RbfA"/>
    <property type="match status" value="1"/>
</dbReference>
<dbReference type="GO" id="GO:0030490">
    <property type="term" value="P:maturation of SSU-rRNA"/>
    <property type="evidence" value="ECO:0007669"/>
    <property type="project" value="UniProtKB-UniRule"/>
</dbReference>
<dbReference type="GO" id="GO:0043024">
    <property type="term" value="F:ribosomal small subunit binding"/>
    <property type="evidence" value="ECO:0007669"/>
    <property type="project" value="TreeGrafter"/>
</dbReference>
<dbReference type="Proteomes" id="UP000005439">
    <property type="component" value="Chromosome"/>
</dbReference>
<keyword evidence="2" id="KW-0963">Cytoplasm</keyword>
<dbReference type="KEGG" id="sap:Sulac_1900"/>